<evidence type="ECO:0000256" key="2">
    <source>
        <dbReference type="ARBA" id="ARBA00022989"/>
    </source>
</evidence>
<dbReference type="GO" id="GO:0005886">
    <property type="term" value="C:plasma membrane"/>
    <property type="evidence" value="ECO:0007669"/>
    <property type="project" value="TreeGrafter"/>
</dbReference>
<dbReference type="PANTHER" id="PTHR23521:SF3">
    <property type="entry name" value="MFS TRANSPORTER"/>
    <property type="match status" value="1"/>
</dbReference>
<accession>A0A0P0CEC1</accession>
<proteinExistence type="predicted"/>
<dbReference type="PROSITE" id="PS50850">
    <property type="entry name" value="MFS"/>
    <property type="match status" value="1"/>
</dbReference>
<name>A0A0P0CEC1_9FLAO</name>
<dbReference type="Gene3D" id="1.20.1250.20">
    <property type="entry name" value="MFS general substrate transporter like domains"/>
    <property type="match status" value="1"/>
</dbReference>
<keyword evidence="3 4" id="KW-0472">Membrane</keyword>
<dbReference type="Pfam" id="PF07690">
    <property type="entry name" value="MFS_1"/>
    <property type="match status" value="1"/>
</dbReference>
<feature type="domain" description="Major facilitator superfamily (MFS) profile" evidence="5">
    <location>
        <begin position="1"/>
        <end position="392"/>
    </location>
</feature>
<feature type="transmembrane region" description="Helical" evidence="4">
    <location>
        <begin position="100"/>
        <end position="118"/>
    </location>
</feature>
<dbReference type="OrthoDB" id="9781976at2"/>
<gene>
    <name evidence="6" type="ORF">APS56_03840</name>
</gene>
<dbReference type="PANTHER" id="PTHR23521">
    <property type="entry name" value="TRANSPORTER MFS SUPERFAMILY"/>
    <property type="match status" value="1"/>
</dbReference>
<feature type="transmembrane region" description="Helical" evidence="4">
    <location>
        <begin position="277"/>
        <end position="296"/>
    </location>
</feature>
<dbReference type="InterPro" id="IPR020846">
    <property type="entry name" value="MFS_dom"/>
</dbReference>
<keyword evidence="7" id="KW-1185">Reference proteome</keyword>
<evidence type="ECO:0000313" key="7">
    <source>
        <dbReference type="Proteomes" id="UP000057981"/>
    </source>
</evidence>
<feature type="transmembrane region" description="Helical" evidence="4">
    <location>
        <begin position="162"/>
        <end position="182"/>
    </location>
</feature>
<feature type="transmembrane region" description="Helical" evidence="4">
    <location>
        <begin position="7"/>
        <end position="25"/>
    </location>
</feature>
<feature type="transmembrane region" description="Helical" evidence="4">
    <location>
        <begin position="245"/>
        <end position="268"/>
    </location>
</feature>
<keyword evidence="1 4" id="KW-0812">Transmembrane</keyword>
<dbReference type="InterPro" id="IPR011701">
    <property type="entry name" value="MFS"/>
</dbReference>
<dbReference type="Proteomes" id="UP000057981">
    <property type="component" value="Chromosome"/>
</dbReference>
<sequence>MNRSRHILPIIVFSQFCCTSLWFAGNGVMADLVTSFNLRDSALGHLTSAVQFGFIFGTFLFAVLCITDRFSPSKVFFISAILGGLFNLSIVFEGNTIKSLLLFRFFTGFFLAGIYPVGMKIASDYYEKGLGKSLGFLVGALVIGTAFPHLLKGFGGFILWKWIVYITTVLAFLGGLFILLFVPNGPFRKIVTKLDLSITYKVFKKPSFRSAAFGYFGHMWELYAFWAFTPVLLASYTFYHPGTHFNIPVLSFIIIATGGLACVGSGYLSESFGTKKMAIISLGLSCFCCLASPLFFLQQSEILFIGFLIFWGMVVIADSPLFSTLIAQKVEAEYKGTALTIVNSIGFAITIVSIQLLSSLKNHMDSKYLFLILAVGPIFGLIALYDKKRLANYFSINHH</sequence>
<dbReference type="EMBL" id="CP012898">
    <property type="protein sequence ID" value="ALJ04324.1"/>
    <property type="molecule type" value="Genomic_DNA"/>
</dbReference>
<dbReference type="KEGG" id="ahz:APS56_03840"/>
<evidence type="ECO:0000256" key="1">
    <source>
        <dbReference type="ARBA" id="ARBA00022692"/>
    </source>
</evidence>
<feature type="transmembrane region" description="Helical" evidence="4">
    <location>
        <begin position="302"/>
        <end position="326"/>
    </location>
</feature>
<dbReference type="InterPro" id="IPR036259">
    <property type="entry name" value="MFS_trans_sf"/>
</dbReference>
<evidence type="ECO:0000259" key="5">
    <source>
        <dbReference type="PROSITE" id="PS50850"/>
    </source>
</evidence>
<keyword evidence="2 4" id="KW-1133">Transmembrane helix</keyword>
<dbReference type="AlphaFoldDB" id="A0A0P0CEC1"/>
<dbReference type="PATRIC" id="fig|1736674.3.peg.791"/>
<dbReference type="SUPFAM" id="SSF103473">
    <property type="entry name" value="MFS general substrate transporter"/>
    <property type="match status" value="1"/>
</dbReference>
<evidence type="ECO:0000313" key="6">
    <source>
        <dbReference type="EMBL" id="ALJ04324.1"/>
    </source>
</evidence>
<feature type="transmembrane region" description="Helical" evidence="4">
    <location>
        <begin position="130"/>
        <end position="150"/>
    </location>
</feature>
<evidence type="ECO:0000256" key="3">
    <source>
        <dbReference type="ARBA" id="ARBA00023136"/>
    </source>
</evidence>
<reference evidence="6 7" key="1">
    <citation type="submission" date="2015-10" db="EMBL/GenBank/DDBJ databases">
        <authorList>
            <person name="Gilbert D.G."/>
        </authorList>
    </citation>
    <scope>NUCLEOTIDE SEQUENCE [LARGE SCALE GENOMIC DNA]</scope>
    <source>
        <strain evidence="7">HZ-22</strain>
    </source>
</reference>
<dbReference type="STRING" id="1736674.APS56_03840"/>
<organism evidence="6 7">
    <name type="scientific">Pseudalgibacter alginicilyticus</name>
    <dbReference type="NCBI Taxonomy" id="1736674"/>
    <lineage>
        <taxon>Bacteria</taxon>
        <taxon>Pseudomonadati</taxon>
        <taxon>Bacteroidota</taxon>
        <taxon>Flavobacteriia</taxon>
        <taxon>Flavobacteriales</taxon>
        <taxon>Flavobacteriaceae</taxon>
        <taxon>Pseudalgibacter</taxon>
    </lineage>
</organism>
<feature type="transmembrane region" description="Helical" evidence="4">
    <location>
        <begin position="75"/>
        <end position="94"/>
    </location>
</feature>
<feature type="transmembrane region" description="Helical" evidence="4">
    <location>
        <begin position="45"/>
        <end position="66"/>
    </location>
</feature>
<dbReference type="RefSeq" id="WP_054724936.1">
    <property type="nucleotide sequence ID" value="NZ_CP012898.1"/>
</dbReference>
<feature type="transmembrane region" description="Helical" evidence="4">
    <location>
        <begin position="368"/>
        <end position="385"/>
    </location>
</feature>
<evidence type="ECO:0000256" key="4">
    <source>
        <dbReference type="SAM" id="Phobius"/>
    </source>
</evidence>
<protein>
    <submittedName>
        <fullName evidence="6">MFS transporter</fullName>
    </submittedName>
</protein>
<dbReference type="GO" id="GO:0022857">
    <property type="term" value="F:transmembrane transporter activity"/>
    <property type="evidence" value="ECO:0007669"/>
    <property type="project" value="InterPro"/>
</dbReference>
<feature type="transmembrane region" description="Helical" evidence="4">
    <location>
        <begin position="338"/>
        <end position="356"/>
    </location>
</feature>